<evidence type="ECO:0000313" key="1">
    <source>
        <dbReference type="EMBL" id="KQH85831.1"/>
    </source>
</evidence>
<sequence length="67" mass="7060">MSWRPNRLMGFASLPLAKPFFMGEIDKGGADEANATATDLADARKSCIKKPGLTGLFACVDCPALTA</sequence>
<name>A0A0Q2N258_VIBFU</name>
<comment type="caution">
    <text evidence="1">The sequence shown here is derived from an EMBL/GenBank/DDBJ whole genome shotgun (WGS) entry which is preliminary data.</text>
</comment>
<dbReference type="EMBL" id="LKHS01000009">
    <property type="protein sequence ID" value="KQH85831.1"/>
    <property type="molecule type" value="Genomic_DNA"/>
</dbReference>
<dbReference type="Proteomes" id="UP000051221">
    <property type="component" value="Unassembled WGS sequence"/>
</dbReference>
<protein>
    <submittedName>
        <fullName evidence="1">Uncharacterized protein</fullName>
    </submittedName>
</protein>
<evidence type="ECO:0000313" key="2">
    <source>
        <dbReference type="Proteomes" id="UP000051221"/>
    </source>
</evidence>
<keyword evidence="2" id="KW-1185">Reference proteome</keyword>
<accession>A0A0Q2N258</accession>
<gene>
    <name evidence="1" type="ORF">AMR76_11145</name>
</gene>
<dbReference type="InParanoid" id="A0A0Q2N258"/>
<proteinExistence type="predicted"/>
<reference evidence="1 2" key="1">
    <citation type="submission" date="2015-08" db="EMBL/GenBank/DDBJ databases">
        <title>Antibacterial properties of a collection of Vibrionaceae strains.</title>
        <authorList>
            <person name="Giubergia S."/>
        </authorList>
    </citation>
    <scope>NUCLEOTIDE SEQUENCE [LARGE SCALE GENOMIC DNA]</scope>
    <source>
        <strain evidence="1 2">S0821</strain>
    </source>
</reference>
<dbReference type="AlphaFoldDB" id="A0A0Q2N258"/>
<organism evidence="1 2">
    <name type="scientific">Vibrio furnissii</name>
    <dbReference type="NCBI Taxonomy" id="29494"/>
    <lineage>
        <taxon>Bacteria</taxon>
        <taxon>Pseudomonadati</taxon>
        <taxon>Pseudomonadota</taxon>
        <taxon>Gammaproteobacteria</taxon>
        <taxon>Vibrionales</taxon>
        <taxon>Vibrionaceae</taxon>
        <taxon>Vibrio</taxon>
    </lineage>
</organism>